<sequence length="85" mass="9594">MAMLCRWSRLVRLGNTGSMLSLLMLGTWVTVSFGRNNWFTSTNLQLAAVTLSSRVRISSKLSRTCQWNWASTLTTMHAKTTLARI</sequence>
<protein>
    <submittedName>
        <fullName evidence="1">Putative secreted protein</fullName>
    </submittedName>
</protein>
<proteinExistence type="predicted"/>
<reference evidence="1" key="1">
    <citation type="submission" date="2019-12" db="EMBL/GenBank/DDBJ databases">
        <title>An insight into the sialome of adult female Ixodes ricinus ticks feeding for 6 days.</title>
        <authorList>
            <person name="Perner J."/>
            <person name="Ribeiro J.M.C."/>
        </authorList>
    </citation>
    <scope>NUCLEOTIDE SEQUENCE</scope>
    <source>
        <strain evidence="1">Semi-engorged</strain>
        <tissue evidence="1">Salivary glands</tissue>
    </source>
</reference>
<dbReference type="EMBL" id="GIFC01003140">
    <property type="protein sequence ID" value="MXU85223.1"/>
    <property type="molecule type" value="Transcribed_RNA"/>
</dbReference>
<evidence type="ECO:0000313" key="1">
    <source>
        <dbReference type="EMBL" id="MXU85223.1"/>
    </source>
</evidence>
<organism evidence="1">
    <name type="scientific">Ixodes ricinus</name>
    <name type="common">Common tick</name>
    <name type="synonym">Acarus ricinus</name>
    <dbReference type="NCBI Taxonomy" id="34613"/>
    <lineage>
        <taxon>Eukaryota</taxon>
        <taxon>Metazoa</taxon>
        <taxon>Ecdysozoa</taxon>
        <taxon>Arthropoda</taxon>
        <taxon>Chelicerata</taxon>
        <taxon>Arachnida</taxon>
        <taxon>Acari</taxon>
        <taxon>Parasitiformes</taxon>
        <taxon>Ixodida</taxon>
        <taxon>Ixodoidea</taxon>
        <taxon>Ixodidae</taxon>
        <taxon>Ixodinae</taxon>
        <taxon>Ixodes</taxon>
    </lineage>
</organism>
<dbReference type="AlphaFoldDB" id="A0A6B0UF51"/>
<accession>A0A6B0UF51</accession>
<name>A0A6B0UF51_IXORI</name>